<proteinExistence type="predicted"/>
<comment type="caution">
    <text evidence="2">The sequence shown here is derived from an EMBL/GenBank/DDBJ whole genome shotgun (WGS) entry which is preliminary data.</text>
</comment>
<dbReference type="AlphaFoldDB" id="A0A4R2I0Q3"/>
<dbReference type="PANTHER" id="PTHR42953:SF2">
    <property type="entry name" value="ADHESION PROTEIN"/>
    <property type="match status" value="1"/>
</dbReference>
<protein>
    <submittedName>
        <fullName evidence="2">Zinc/manganese transport system substrate-binding protein</fullName>
    </submittedName>
</protein>
<dbReference type="Gene3D" id="3.40.50.1980">
    <property type="entry name" value="Nitrogenase molybdenum iron protein domain"/>
    <property type="match status" value="2"/>
</dbReference>
<dbReference type="PANTHER" id="PTHR42953">
    <property type="entry name" value="HIGH-AFFINITY ZINC UPTAKE SYSTEM PROTEIN ZNUA-RELATED"/>
    <property type="match status" value="1"/>
</dbReference>
<dbReference type="InterPro" id="IPR006127">
    <property type="entry name" value="ZnuA-like"/>
</dbReference>
<dbReference type="SUPFAM" id="SSF53807">
    <property type="entry name" value="Helical backbone' metal receptor"/>
    <property type="match status" value="1"/>
</dbReference>
<name>A0A4R2I0Q3_9GAMM</name>
<dbReference type="Pfam" id="PF01297">
    <property type="entry name" value="ZnuA"/>
    <property type="match status" value="1"/>
</dbReference>
<dbReference type="OrthoDB" id="9810636at2"/>
<feature type="signal peptide" evidence="1">
    <location>
        <begin position="1"/>
        <end position="23"/>
    </location>
</feature>
<sequence length="301" mass="32439">MNRLTSLCMLALCAVAFAAPARANLKVFTCEPEWGALLDELGGDKLDVDVATSALQDVHVIEAKPSLIAKVRRADLVVCTGADLEVGWLPQLVRQSGNPKIASGDGSFMAADQITTLEKPAQLDRANGDVHPGGNPHFQMDPRRVLAVAKALSARLAKLDDANAATYAQRLADFSARWNAAIPRWEAKAAPLKDRNVVVHHNSWIYLTTWLGMHEIGSLEPKPGVPPTSAHLATLVDTTRSQHALAIIRAAYQDPKPADWLAERTGVPALTLPFTVGGDAQSKDLFSFYDSTIDKLLGAIK</sequence>
<dbReference type="GO" id="GO:0030001">
    <property type="term" value="P:metal ion transport"/>
    <property type="evidence" value="ECO:0007669"/>
    <property type="project" value="InterPro"/>
</dbReference>
<keyword evidence="1" id="KW-0732">Signal</keyword>
<evidence type="ECO:0000313" key="2">
    <source>
        <dbReference type="EMBL" id="TCO37317.1"/>
    </source>
</evidence>
<dbReference type="InterPro" id="IPR050492">
    <property type="entry name" value="Bact_metal-bind_prot9"/>
</dbReference>
<dbReference type="EMBL" id="SLWQ01000010">
    <property type="protein sequence ID" value="TCO37317.1"/>
    <property type="molecule type" value="Genomic_DNA"/>
</dbReference>
<dbReference type="CDD" id="cd01145">
    <property type="entry name" value="TroA_c"/>
    <property type="match status" value="1"/>
</dbReference>
<feature type="chain" id="PRO_5020729013" evidence="1">
    <location>
        <begin position="24"/>
        <end position="301"/>
    </location>
</feature>
<keyword evidence="3" id="KW-1185">Reference proteome</keyword>
<evidence type="ECO:0000313" key="3">
    <source>
        <dbReference type="Proteomes" id="UP000294862"/>
    </source>
</evidence>
<gene>
    <name evidence="2" type="ORF">EV148_110128</name>
</gene>
<accession>A0A4R2I0Q3</accession>
<dbReference type="Proteomes" id="UP000294862">
    <property type="component" value="Unassembled WGS sequence"/>
</dbReference>
<evidence type="ECO:0000256" key="1">
    <source>
        <dbReference type="SAM" id="SignalP"/>
    </source>
</evidence>
<dbReference type="GO" id="GO:0046872">
    <property type="term" value="F:metal ion binding"/>
    <property type="evidence" value="ECO:0007669"/>
    <property type="project" value="InterPro"/>
</dbReference>
<dbReference type="RefSeq" id="WP_131999854.1">
    <property type="nucleotide sequence ID" value="NZ_JACGXM010000008.1"/>
</dbReference>
<organism evidence="2 3">
    <name type="scientific">Dokdonella fugitiva</name>
    <dbReference type="NCBI Taxonomy" id="328517"/>
    <lineage>
        <taxon>Bacteria</taxon>
        <taxon>Pseudomonadati</taxon>
        <taxon>Pseudomonadota</taxon>
        <taxon>Gammaproteobacteria</taxon>
        <taxon>Lysobacterales</taxon>
        <taxon>Rhodanobacteraceae</taxon>
        <taxon>Dokdonella</taxon>
    </lineage>
</organism>
<reference evidence="2 3" key="1">
    <citation type="journal article" date="2015" name="Stand. Genomic Sci.">
        <title>Genomic Encyclopedia of Bacterial and Archaeal Type Strains, Phase III: the genomes of soil and plant-associated and newly described type strains.</title>
        <authorList>
            <person name="Whitman W.B."/>
            <person name="Woyke T."/>
            <person name="Klenk H.P."/>
            <person name="Zhou Y."/>
            <person name="Lilburn T.G."/>
            <person name="Beck B.J."/>
            <person name="De Vos P."/>
            <person name="Vandamme P."/>
            <person name="Eisen J.A."/>
            <person name="Garrity G."/>
            <person name="Hugenholtz P."/>
            <person name="Kyrpides N.C."/>
        </authorList>
    </citation>
    <scope>NUCLEOTIDE SEQUENCE [LARGE SCALE GENOMIC DNA]</scope>
    <source>
        <strain evidence="2 3">A3</strain>
    </source>
</reference>